<dbReference type="AlphaFoldDB" id="A0A1B9NHS8"/>
<dbReference type="Gene3D" id="3.40.630.30">
    <property type="match status" value="1"/>
</dbReference>
<proteinExistence type="predicted"/>
<dbReference type="EMBL" id="LXMD01000006">
    <property type="protein sequence ID" value="OCG76130.1"/>
    <property type="molecule type" value="Genomic_DNA"/>
</dbReference>
<feature type="domain" description="N-acetyltransferase" evidence="1">
    <location>
        <begin position="6"/>
        <end position="172"/>
    </location>
</feature>
<dbReference type="GO" id="GO:0016747">
    <property type="term" value="F:acyltransferase activity, transferring groups other than amino-acyl groups"/>
    <property type="evidence" value="ECO:0007669"/>
    <property type="project" value="InterPro"/>
</dbReference>
<sequence>MHTERLVLRRATDADIDAMWAFRQLPEVKMWIGGAPDTFEGHRERMRGKRATLVTIVLPGADGDERVIGELMIAVGDGWAQAEVAEDARGTEAELGWTLDPAFQGHGYATEAVRAAIDLCFGPLGLRRVHAGCFADNVPSWKLMERLGMRREEHSRKTALHRSGVWMDGMNYGLLAEEWRGEPEDRP</sequence>
<name>A0A1B9NHS8_9MICO</name>
<dbReference type="InterPro" id="IPR000182">
    <property type="entry name" value="GNAT_dom"/>
</dbReference>
<evidence type="ECO:0000313" key="2">
    <source>
        <dbReference type="EMBL" id="OCG76130.1"/>
    </source>
</evidence>
<dbReference type="InterPro" id="IPR051531">
    <property type="entry name" value="N-acetyltransferase"/>
</dbReference>
<gene>
    <name evidence="2" type="ORF">A7J15_12615</name>
</gene>
<evidence type="ECO:0000313" key="3">
    <source>
        <dbReference type="Proteomes" id="UP000093355"/>
    </source>
</evidence>
<keyword evidence="2" id="KW-0808">Transferase</keyword>
<protein>
    <submittedName>
        <fullName evidence="2">GCN5 family acetyltransferase</fullName>
    </submittedName>
</protein>
<accession>A0A1B9NHS8</accession>
<dbReference type="InterPro" id="IPR016181">
    <property type="entry name" value="Acyl_CoA_acyltransferase"/>
</dbReference>
<reference evidence="2 3" key="1">
    <citation type="submission" date="2016-05" db="EMBL/GenBank/DDBJ databases">
        <authorList>
            <person name="Lavstsen T."/>
            <person name="Jespersen J.S."/>
        </authorList>
    </citation>
    <scope>NUCLEOTIDE SEQUENCE [LARGE SCALE GENOMIC DNA]</scope>
    <source>
        <strain evidence="2 3">YLB-01</strain>
    </source>
</reference>
<dbReference type="PANTHER" id="PTHR43792">
    <property type="entry name" value="GNAT FAMILY, PUTATIVE (AFU_ORTHOLOGUE AFUA_3G00765)-RELATED-RELATED"/>
    <property type="match status" value="1"/>
</dbReference>
<dbReference type="STRING" id="904291.A7J15_12615"/>
<comment type="caution">
    <text evidence="2">The sequence shown here is derived from an EMBL/GenBank/DDBJ whole genome shotgun (WGS) entry which is preliminary data.</text>
</comment>
<dbReference type="Proteomes" id="UP000093355">
    <property type="component" value="Unassembled WGS sequence"/>
</dbReference>
<organism evidence="2 3">
    <name type="scientific">Microbacterium sediminis</name>
    <dbReference type="NCBI Taxonomy" id="904291"/>
    <lineage>
        <taxon>Bacteria</taxon>
        <taxon>Bacillati</taxon>
        <taxon>Actinomycetota</taxon>
        <taxon>Actinomycetes</taxon>
        <taxon>Micrococcales</taxon>
        <taxon>Microbacteriaceae</taxon>
        <taxon>Microbacterium</taxon>
    </lineage>
</organism>
<dbReference type="Pfam" id="PF13302">
    <property type="entry name" value="Acetyltransf_3"/>
    <property type="match status" value="1"/>
</dbReference>
<evidence type="ECO:0000259" key="1">
    <source>
        <dbReference type="PROSITE" id="PS51186"/>
    </source>
</evidence>
<dbReference type="PROSITE" id="PS51186">
    <property type="entry name" value="GNAT"/>
    <property type="match status" value="1"/>
</dbReference>
<keyword evidence="3" id="KW-1185">Reference proteome</keyword>
<dbReference type="SUPFAM" id="SSF55729">
    <property type="entry name" value="Acyl-CoA N-acyltransferases (Nat)"/>
    <property type="match status" value="1"/>
</dbReference>
<dbReference type="PANTHER" id="PTHR43792:SF1">
    <property type="entry name" value="N-ACETYLTRANSFERASE DOMAIN-CONTAINING PROTEIN"/>
    <property type="match status" value="1"/>
</dbReference>